<dbReference type="InterPro" id="IPR021215">
    <property type="entry name" value="DUF2752"/>
</dbReference>
<keyword evidence="1" id="KW-0812">Transmembrane</keyword>
<dbReference type="RefSeq" id="WP_131851335.1">
    <property type="nucleotide sequence ID" value="NZ_SKFH01000007.1"/>
</dbReference>
<name>A0A4R4E1L1_9BACT</name>
<evidence type="ECO:0000313" key="2">
    <source>
        <dbReference type="EMBL" id="TCZ73316.1"/>
    </source>
</evidence>
<sequence>MRQRRNVWYLMIGAALVAASVIYYRFPADRYAYPGCWFRALTGLYCPACGGQRSFSALLHGHLNKAFRYNALFVALLPVALMYCAWRFLSPKRLSLSSQTRIALSVCAVVLLFGILRNVPALHLAP</sequence>
<evidence type="ECO:0000256" key="1">
    <source>
        <dbReference type="SAM" id="Phobius"/>
    </source>
</evidence>
<proteinExistence type="predicted"/>
<dbReference type="EMBL" id="SKFH01000007">
    <property type="protein sequence ID" value="TCZ73316.1"/>
    <property type="molecule type" value="Genomic_DNA"/>
</dbReference>
<feature type="transmembrane region" description="Helical" evidence="1">
    <location>
        <begin position="7"/>
        <end position="26"/>
    </location>
</feature>
<feature type="transmembrane region" description="Helical" evidence="1">
    <location>
        <begin position="69"/>
        <end position="89"/>
    </location>
</feature>
<dbReference type="Proteomes" id="UP000295164">
    <property type="component" value="Unassembled WGS sequence"/>
</dbReference>
<reference evidence="2 3" key="1">
    <citation type="submission" date="2019-03" db="EMBL/GenBank/DDBJ databases">
        <authorList>
            <person name="Kim M.K.M."/>
        </authorList>
    </citation>
    <scope>NUCLEOTIDE SEQUENCE [LARGE SCALE GENOMIC DNA]</scope>
    <source>
        <strain evidence="2 3">17J68-15</strain>
    </source>
</reference>
<gene>
    <name evidence="2" type="ORF">E0486_06490</name>
</gene>
<comment type="caution">
    <text evidence="2">The sequence shown here is derived from an EMBL/GenBank/DDBJ whole genome shotgun (WGS) entry which is preliminary data.</text>
</comment>
<protein>
    <submittedName>
        <fullName evidence="2">DUF2752 domain-containing protein</fullName>
    </submittedName>
</protein>
<accession>A0A4R4E1L1</accession>
<evidence type="ECO:0000313" key="3">
    <source>
        <dbReference type="Proteomes" id="UP000295164"/>
    </source>
</evidence>
<keyword evidence="1" id="KW-0472">Membrane</keyword>
<dbReference type="AlphaFoldDB" id="A0A4R4E1L1"/>
<organism evidence="2 3">
    <name type="scientific">Flaviaesturariibacter aridisoli</name>
    <dbReference type="NCBI Taxonomy" id="2545761"/>
    <lineage>
        <taxon>Bacteria</taxon>
        <taxon>Pseudomonadati</taxon>
        <taxon>Bacteroidota</taxon>
        <taxon>Chitinophagia</taxon>
        <taxon>Chitinophagales</taxon>
        <taxon>Chitinophagaceae</taxon>
        <taxon>Flaviaestuariibacter</taxon>
    </lineage>
</organism>
<dbReference type="OrthoDB" id="9815897at2"/>
<keyword evidence="1" id="KW-1133">Transmembrane helix</keyword>
<dbReference type="Pfam" id="PF10825">
    <property type="entry name" value="DUF2752"/>
    <property type="match status" value="1"/>
</dbReference>
<keyword evidence="3" id="KW-1185">Reference proteome</keyword>
<feature type="transmembrane region" description="Helical" evidence="1">
    <location>
        <begin position="101"/>
        <end position="119"/>
    </location>
</feature>